<dbReference type="GO" id="GO:1902201">
    <property type="term" value="P:negative regulation of bacterial-type flagellum-dependent cell motility"/>
    <property type="evidence" value="ECO:0007669"/>
    <property type="project" value="TreeGrafter"/>
</dbReference>
<gene>
    <name evidence="3" type="ORF">M132T_02580</name>
</gene>
<dbReference type="AlphaFoldDB" id="A0AAV3WNM0"/>
<accession>A0AAV3WNM0</accession>
<dbReference type="GO" id="GO:0052621">
    <property type="term" value="F:diguanylate cyclase activity"/>
    <property type="evidence" value="ECO:0007669"/>
    <property type="project" value="TreeGrafter"/>
</dbReference>
<dbReference type="InterPro" id="IPR029787">
    <property type="entry name" value="Nucleotide_cyclase"/>
</dbReference>
<dbReference type="InterPro" id="IPR000160">
    <property type="entry name" value="GGDEF_dom"/>
</dbReference>
<evidence type="ECO:0000313" key="4">
    <source>
        <dbReference type="Proteomes" id="UP000887127"/>
    </source>
</evidence>
<feature type="transmembrane region" description="Helical" evidence="1">
    <location>
        <begin position="36"/>
        <end position="58"/>
    </location>
</feature>
<evidence type="ECO:0000256" key="1">
    <source>
        <dbReference type="SAM" id="Phobius"/>
    </source>
</evidence>
<dbReference type="InterPro" id="IPR050469">
    <property type="entry name" value="Diguanylate_Cyclase"/>
</dbReference>
<dbReference type="InterPro" id="IPR043128">
    <property type="entry name" value="Rev_trsase/Diguanyl_cyclase"/>
</dbReference>
<dbReference type="PANTHER" id="PTHR45138">
    <property type="entry name" value="REGULATORY COMPONENTS OF SENSORY TRANSDUCTION SYSTEM"/>
    <property type="match status" value="1"/>
</dbReference>
<dbReference type="GO" id="GO:0043709">
    <property type="term" value="P:cell adhesion involved in single-species biofilm formation"/>
    <property type="evidence" value="ECO:0007669"/>
    <property type="project" value="TreeGrafter"/>
</dbReference>
<protein>
    <submittedName>
        <fullName evidence="3">Diguanylate cyclase</fullName>
    </submittedName>
</protein>
<dbReference type="CDD" id="cd01949">
    <property type="entry name" value="GGDEF"/>
    <property type="match status" value="1"/>
</dbReference>
<dbReference type="SMART" id="SM00267">
    <property type="entry name" value="GGDEF"/>
    <property type="match status" value="1"/>
</dbReference>
<dbReference type="GO" id="GO:0005886">
    <property type="term" value="C:plasma membrane"/>
    <property type="evidence" value="ECO:0007669"/>
    <property type="project" value="TreeGrafter"/>
</dbReference>
<feature type="transmembrane region" description="Helical" evidence="1">
    <location>
        <begin position="105"/>
        <end position="125"/>
    </location>
</feature>
<feature type="domain" description="GGDEF" evidence="2">
    <location>
        <begin position="230"/>
        <end position="361"/>
    </location>
</feature>
<dbReference type="Proteomes" id="UP000887127">
    <property type="component" value="Unassembled WGS sequence"/>
</dbReference>
<feature type="transmembrane region" description="Helical" evidence="1">
    <location>
        <begin position="137"/>
        <end position="155"/>
    </location>
</feature>
<dbReference type="PROSITE" id="PS50887">
    <property type="entry name" value="GGDEF"/>
    <property type="match status" value="1"/>
</dbReference>
<dbReference type="GeneID" id="96910326"/>
<dbReference type="RefSeq" id="WP_176935266.1">
    <property type="nucleotide sequence ID" value="NZ_BJVX01000001.1"/>
</dbReference>
<keyword evidence="1" id="KW-0812">Transmembrane</keyword>
<dbReference type="FunFam" id="3.30.70.270:FF:000001">
    <property type="entry name" value="Diguanylate cyclase domain protein"/>
    <property type="match status" value="1"/>
</dbReference>
<keyword evidence="1" id="KW-0472">Membrane</keyword>
<sequence length="361" mass="41472">MAIIEDLFINVCIVTTLVFVYMKIRWGHADKKKNIRVSYLIDGLLGGILGLILMEFSIRVTDETIVDLRYIPILLMLLFVGKQPAFITTFSITLFRFLFGFNLSSYTAIFFNVTIIIGFLIIDNLKKKEEDFLVKGMYMVVYSNIVIVFFLFYLIRDISVLIPLSIIYFIVSTIGGFISIFLMRYLRTSEYLYKKYESESTIDFLTGLKNVRNFEDLWNYSIKMTKQKEIPLSLLMLDIDHFKNINDTYGHGNGDFVLMEISRIMEEATSEIGTVFRKGGEEFAIILPGVAKNQALDIAEKIRVTVERHQFSIDKNTRIMVTISIGLISYPETTTELDLMVEDADAALYLAKDSGRNQVAF</sequence>
<feature type="transmembrane region" description="Helical" evidence="1">
    <location>
        <begin position="70"/>
        <end position="99"/>
    </location>
</feature>
<reference evidence="3" key="1">
    <citation type="submission" date="2019-08" db="EMBL/GenBank/DDBJ databases">
        <title>Marinilactibacillus psychrotolerans M13-2T whole genome sequencing project.</title>
        <authorList>
            <person name="Ishikawa M."/>
            <person name="Suzuki T."/>
            <person name="Matsutani M."/>
        </authorList>
    </citation>
    <scope>NUCLEOTIDE SEQUENCE</scope>
    <source>
        <strain evidence="3">M13-2T</strain>
    </source>
</reference>
<dbReference type="SUPFAM" id="SSF55073">
    <property type="entry name" value="Nucleotide cyclase"/>
    <property type="match status" value="1"/>
</dbReference>
<dbReference type="NCBIfam" id="TIGR00254">
    <property type="entry name" value="GGDEF"/>
    <property type="match status" value="1"/>
</dbReference>
<dbReference type="Gene3D" id="3.30.70.270">
    <property type="match status" value="1"/>
</dbReference>
<name>A0AAV3WNM0_9LACT</name>
<proteinExistence type="predicted"/>
<comment type="caution">
    <text evidence="3">The sequence shown here is derived from an EMBL/GenBank/DDBJ whole genome shotgun (WGS) entry which is preliminary data.</text>
</comment>
<dbReference type="EMBL" id="BKBI01000002">
    <property type="protein sequence ID" value="GEQ34750.1"/>
    <property type="molecule type" value="Genomic_DNA"/>
</dbReference>
<dbReference type="Pfam" id="PF00990">
    <property type="entry name" value="GGDEF"/>
    <property type="match status" value="1"/>
</dbReference>
<keyword evidence="1" id="KW-1133">Transmembrane helix</keyword>
<organism evidence="3 4">
    <name type="scientific">Marinilactibacillus psychrotolerans</name>
    <dbReference type="NCBI Taxonomy" id="191770"/>
    <lineage>
        <taxon>Bacteria</taxon>
        <taxon>Bacillati</taxon>
        <taxon>Bacillota</taxon>
        <taxon>Bacilli</taxon>
        <taxon>Lactobacillales</taxon>
        <taxon>Carnobacteriaceae</taxon>
        <taxon>Marinilactibacillus</taxon>
    </lineage>
</organism>
<feature type="transmembrane region" description="Helical" evidence="1">
    <location>
        <begin position="7"/>
        <end position="24"/>
    </location>
</feature>
<feature type="transmembrane region" description="Helical" evidence="1">
    <location>
        <begin position="161"/>
        <end position="186"/>
    </location>
</feature>
<dbReference type="PANTHER" id="PTHR45138:SF9">
    <property type="entry name" value="DIGUANYLATE CYCLASE DGCM-RELATED"/>
    <property type="match status" value="1"/>
</dbReference>
<evidence type="ECO:0000313" key="3">
    <source>
        <dbReference type="EMBL" id="GEQ34750.1"/>
    </source>
</evidence>
<evidence type="ECO:0000259" key="2">
    <source>
        <dbReference type="PROSITE" id="PS50887"/>
    </source>
</evidence>